<proteinExistence type="predicted"/>
<reference evidence="1 2" key="1">
    <citation type="submission" date="2016-10" db="EMBL/GenBank/DDBJ databases">
        <authorList>
            <person name="de Groot N.N."/>
        </authorList>
    </citation>
    <scope>NUCLEOTIDE SEQUENCE [LARGE SCALE GENOMIC DNA]</scope>
    <source>
        <strain evidence="1 2">DSM 19033</strain>
    </source>
</reference>
<dbReference type="EMBL" id="FNRA01000004">
    <property type="protein sequence ID" value="SEA66634.1"/>
    <property type="molecule type" value="Genomic_DNA"/>
</dbReference>
<evidence type="ECO:0000313" key="2">
    <source>
        <dbReference type="Proteomes" id="UP000198850"/>
    </source>
</evidence>
<accession>A0A1H4D1P0</accession>
<sequence>MQKILVKCSRCQNLGDNNRVKRPRVLKIFFPFLPVKKYMCFRCLKTFYKVDLFRSFHIIGIKS</sequence>
<evidence type="ECO:0000313" key="1">
    <source>
        <dbReference type="EMBL" id="SEA66634.1"/>
    </source>
</evidence>
<organism evidence="1 2">
    <name type="scientific">Pedobacter hartonius</name>
    <dbReference type="NCBI Taxonomy" id="425514"/>
    <lineage>
        <taxon>Bacteria</taxon>
        <taxon>Pseudomonadati</taxon>
        <taxon>Bacteroidota</taxon>
        <taxon>Sphingobacteriia</taxon>
        <taxon>Sphingobacteriales</taxon>
        <taxon>Sphingobacteriaceae</taxon>
        <taxon>Pedobacter</taxon>
    </lineage>
</organism>
<gene>
    <name evidence="1" type="ORF">SAMN05443550_104291</name>
</gene>
<dbReference type="AlphaFoldDB" id="A0A1H4D1P0"/>
<protein>
    <submittedName>
        <fullName evidence="1">Uncharacterized protein</fullName>
    </submittedName>
</protein>
<name>A0A1H4D1P0_9SPHI</name>
<dbReference type="STRING" id="425514.SAMN05443550_104291"/>
<keyword evidence="2" id="KW-1185">Reference proteome</keyword>
<dbReference type="Proteomes" id="UP000198850">
    <property type="component" value="Unassembled WGS sequence"/>
</dbReference>